<dbReference type="RefSeq" id="WP_155084745.1">
    <property type="nucleotide sequence ID" value="NZ_WMIA01000042.1"/>
</dbReference>
<dbReference type="PANTHER" id="PTHR20974:SF0">
    <property type="entry name" value="UPF0585 PROTEIN CG18661"/>
    <property type="match status" value="1"/>
</dbReference>
<dbReference type="Gene3D" id="3.40.50.150">
    <property type="entry name" value="Vaccinia Virus protein VP39"/>
    <property type="match status" value="1"/>
</dbReference>
<organism evidence="1 2">
    <name type="scientific">Cyanobacterium aponinum 0216</name>
    <dbReference type="NCBI Taxonomy" id="2676140"/>
    <lineage>
        <taxon>Bacteria</taxon>
        <taxon>Bacillati</taxon>
        <taxon>Cyanobacteriota</taxon>
        <taxon>Cyanophyceae</taxon>
        <taxon>Oscillatoriophycideae</taxon>
        <taxon>Chroococcales</taxon>
        <taxon>Geminocystaceae</taxon>
        <taxon>Cyanobacterium</taxon>
    </lineage>
</organism>
<reference evidence="1 2" key="1">
    <citation type="submission" date="2019-11" db="EMBL/GenBank/DDBJ databases">
        <title>Isolation of a new High Light Tolerant Cyanobacteria.</title>
        <authorList>
            <person name="Dobson Z."/>
            <person name="Vaughn N."/>
            <person name="Vaughn M."/>
            <person name="Fromme P."/>
            <person name="Mazor Y."/>
        </authorList>
    </citation>
    <scope>NUCLEOTIDE SEQUENCE [LARGE SCALE GENOMIC DNA]</scope>
    <source>
        <strain evidence="1 2">0216</strain>
    </source>
</reference>
<dbReference type="InterPro" id="IPR029063">
    <property type="entry name" value="SAM-dependent_MTases_sf"/>
</dbReference>
<evidence type="ECO:0000313" key="2">
    <source>
        <dbReference type="Proteomes" id="UP000437131"/>
    </source>
</evidence>
<comment type="caution">
    <text evidence="1">The sequence shown here is derived from an EMBL/GenBank/DDBJ whole genome shotgun (WGS) entry which is preliminary data.</text>
</comment>
<accession>A0A844GWX7</accession>
<protein>
    <submittedName>
        <fullName evidence="1">DUF938 domain-containing protein</fullName>
    </submittedName>
</protein>
<name>A0A844GWX7_9CHRO</name>
<gene>
    <name evidence="1" type="ORF">GGC33_17420</name>
</gene>
<dbReference type="Pfam" id="PF06080">
    <property type="entry name" value="DUF938"/>
    <property type="match status" value="1"/>
</dbReference>
<dbReference type="EMBL" id="WMIA01000042">
    <property type="protein sequence ID" value="MTF40690.1"/>
    <property type="molecule type" value="Genomic_DNA"/>
</dbReference>
<dbReference type="AlphaFoldDB" id="A0A844GWX7"/>
<dbReference type="Proteomes" id="UP000437131">
    <property type="component" value="Unassembled WGS sequence"/>
</dbReference>
<sequence length="206" mass="23431">MKKHAPATINNRKPILEVLKNIIANNDTGNILEVASGTGEHSIFFAPHFPQQKWIPSDQNPESIASIKAWREEYPCANLQSPLMIDVMESDWYLSLKTEKISTIICINMIHIAPWEACLGLMEGAGDLLPLNGILYLYGAYKLNNQHTAPSNEEFDYYLRNQNPAWGVRNLEDVEKVANKYQLELEQKIAMPANNFSLIFRKTNIN</sequence>
<dbReference type="PANTHER" id="PTHR20974">
    <property type="entry name" value="UPF0585 PROTEIN CG18661"/>
    <property type="match status" value="1"/>
</dbReference>
<dbReference type="InterPro" id="IPR010342">
    <property type="entry name" value="DUF938"/>
</dbReference>
<evidence type="ECO:0000313" key="1">
    <source>
        <dbReference type="EMBL" id="MTF40690.1"/>
    </source>
</evidence>
<dbReference type="SUPFAM" id="SSF53335">
    <property type="entry name" value="S-adenosyl-L-methionine-dependent methyltransferases"/>
    <property type="match status" value="1"/>
</dbReference>
<proteinExistence type="predicted"/>